<organism evidence="1 2">
    <name type="scientific">Gnathostoma spinigerum</name>
    <dbReference type="NCBI Taxonomy" id="75299"/>
    <lineage>
        <taxon>Eukaryota</taxon>
        <taxon>Metazoa</taxon>
        <taxon>Ecdysozoa</taxon>
        <taxon>Nematoda</taxon>
        <taxon>Chromadorea</taxon>
        <taxon>Rhabditida</taxon>
        <taxon>Spirurina</taxon>
        <taxon>Gnathostomatomorpha</taxon>
        <taxon>Gnathostomatoidea</taxon>
        <taxon>Gnathostomatidae</taxon>
        <taxon>Gnathostoma</taxon>
    </lineage>
</organism>
<sequence>MVSKFVISHWSINSMCLSEIEELPNDSVNSSKNSEFSKAWISHLSAYEPLLEIGCSVEKGVWLKHK</sequence>
<dbReference type="Proteomes" id="UP001608902">
    <property type="component" value="Unassembled WGS sequence"/>
</dbReference>
<keyword evidence="2" id="KW-1185">Reference proteome</keyword>
<reference evidence="1 2" key="1">
    <citation type="submission" date="2024-08" db="EMBL/GenBank/DDBJ databases">
        <title>Gnathostoma spinigerum genome.</title>
        <authorList>
            <person name="Gonzalez-Bertolin B."/>
            <person name="Monzon S."/>
            <person name="Zaballos A."/>
            <person name="Jimenez P."/>
            <person name="Dekumyoy P."/>
            <person name="Varona S."/>
            <person name="Cuesta I."/>
            <person name="Sumanam S."/>
            <person name="Adisakwattana P."/>
            <person name="Gasser R.B."/>
            <person name="Hernandez-Gonzalez A."/>
            <person name="Young N.D."/>
            <person name="Perteguer M.J."/>
        </authorList>
    </citation>
    <scope>NUCLEOTIDE SEQUENCE [LARGE SCALE GENOMIC DNA]</scope>
    <source>
        <strain evidence="1">AL3</strain>
        <tissue evidence="1">Liver</tissue>
    </source>
</reference>
<dbReference type="AlphaFoldDB" id="A0ABD6EI14"/>
<evidence type="ECO:0000313" key="2">
    <source>
        <dbReference type="Proteomes" id="UP001608902"/>
    </source>
</evidence>
<comment type="caution">
    <text evidence="1">The sequence shown here is derived from an EMBL/GenBank/DDBJ whole genome shotgun (WGS) entry which is preliminary data.</text>
</comment>
<dbReference type="EMBL" id="JBGFUD010003606">
    <property type="protein sequence ID" value="MFH4978867.1"/>
    <property type="molecule type" value="Genomic_DNA"/>
</dbReference>
<accession>A0ABD6EI14</accession>
<name>A0ABD6EI14_9BILA</name>
<protein>
    <submittedName>
        <fullName evidence="1">Uncharacterized protein</fullName>
    </submittedName>
</protein>
<evidence type="ECO:0000313" key="1">
    <source>
        <dbReference type="EMBL" id="MFH4978867.1"/>
    </source>
</evidence>
<proteinExistence type="predicted"/>
<gene>
    <name evidence="1" type="ORF">AB6A40_005576</name>
</gene>